<proteinExistence type="predicted"/>
<dbReference type="OrthoDB" id="538223at2759"/>
<dbReference type="InterPro" id="IPR001680">
    <property type="entry name" value="WD40_rpt"/>
</dbReference>
<keyword evidence="5" id="KW-1185">Reference proteome</keyword>
<dbReference type="PROSITE" id="PS50294">
    <property type="entry name" value="WD_REPEATS_REGION"/>
    <property type="match status" value="1"/>
</dbReference>
<dbReference type="InterPro" id="IPR015943">
    <property type="entry name" value="WD40/YVTN_repeat-like_dom_sf"/>
</dbReference>
<name>A0A843V4R3_COLES</name>
<dbReference type="SMART" id="SM00320">
    <property type="entry name" value="WD40"/>
    <property type="match status" value="3"/>
</dbReference>
<evidence type="ECO:0000256" key="3">
    <source>
        <dbReference type="PROSITE-ProRule" id="PRU00221"/>
    </source>
</evidence>
<dbReference type="GO" id="GO:0005634">
    <property type="term" value="C:nucleus"/>
    <property type="evidence" value="ECO:0007669"/>
    <property type="project" value="TreeGrafter"/>
</dbReference>
<evidence type="ECO:0000313" key="5">
    <source>
        <dbReference type="Proteomes" id="UP000652761"/>
    </source>
</evidence>
<accession>A0A843V4R3</accession>
<keyword evidence="2" id="KW-0677">Repeat</keyword>
<dbReference type="Proteomes" id="UP000652761">
    <property type="component" value="Unassembled WGS sequence"/>
</dbReference>
<dbReference type="InterPro" id="IPR052060">
    <property type="entry name" value="Bromo_WD_repeat"/>
</dbReference>
<gene>
    <name evidence="4" type="ORF">Taro_023465</name>
</gene>
<feature type="repeat" description="WD" evidence="3">
    <location>
        <begin position="128"/>
        <end position="172"/>
    </location>
</feature>
<organism evidence="4 5">
    <name type="scientific">Colocasia esculenta</name>
    <name type="common">Wild taro</name>
    <name type="synonym">Arum esculentum</name>
    <dbReference type="NCBI Taxonomy" id="4460"/>
    <lineage>
        <taxon>Eukaryota</taxon>
        <taxon>Viridiplantae</taxon>
        <taxon>Streptophyta</taxon>
        <taxon>Embryophyta</taxon>
        <taxon>Tracheophyta</taxon>
        <taxon>Spermatophyta</taxon>
        <taxon>Magnoliopsida</taxon>
        <taxon>Liliopsida</taxon>
        <taxon>Araceae</taxon>
        <taxon>Aroideae</taxon>
        <taxon>Colocasieae</taxon>
        <taxon>Colocasia</taxon>
    </lineage>
</organism>
<reference evidence="4" key="1">
    <citation type="submission" date="2017-07" db="EMBL/GenBank/DDBJ databases">
        <title>Taro Niue Genome Assembly and Annotation.</title>
        <authorList>
            <person name="Atibalentja N."/>
            <person name="Keating K."/>
            <person name="Fields C.J."/>
        </authorList>
    </citation>
    <scope>NUCLEOTIDE SEQUENCE</scope>
    <source>
        <strain evidence="4">Niue_2</strain>
        <tissue evidence="4">Leaf</tissue>
    </source>
</reference>
<dbReference type="EMBL" id="NMUH01001280">
    <property type="protein sequence ID" value="MQL90865.1"/>
    <property type="molecule type" value="Genomic_DNA"/>
</dbReference>
<dbReference type="GO" id="GO:0007010">
    <property type="term" value="P:cytoskeleton organization"/>
    <property type="evidence" value="ECO:0007669"/>
    <property type="project" value="TreeGrafter"/>
</dbReference>
<dbReference type="PROSITE" id="PS50082">
    <property type="entry name" value="WD_REPEATS_2"/>
    <property type="match status" value="3"/>
</dbReference>
<keyword evidence="1 3" id="KW-0853">WD repeat</keyword>
<dbReference type="Gene3D" id="2.130.10.10">
    <property type="entry name" value="YVTN repeat-like/Quinoprotein amine dehydrogenase"/>
    <property type="match status" value="3"/>
</dbReference>
<dbReference type="PANTHER" id="PTHR16266">
    <property type="entry name" value="WD REPEAT DOMAIN 9"/>
    <property type="match status" value="1"/>
</dbReference>
<evidence type="ECO:0000313" key="4">
    <source>
        <dbReference type="EMBL" id="MQL90865.1"/>
    </source>
</evidence>
<evidence type="ECO:0000256" key="1">
    <source>
        <dbReference type="ARBA" id="ARBA00022574"/>
    </source>
</evidence>
<comment type="caution">
    <text evidence="4">The sequence shown here is derived from an EMBL/GenBank/DDBJ whole genome shotgun (WGS) entry which is preliminary data.</text>
</comment>
<feature type="repeat" description="WD" evidence="3">
    <location>
        <begin position="193"/>
        <end position="225"/>
    </location>
</feature>
<protein>
    <submittedName>
        <fullName evidence="4">Uncharacterized protein</fullName>
    </submittedName>
</protein>
<dbReference type="AlphaFoldDB" id="A0A843V4R3"/>
<dbReference type="GO" id="GO:0006357">
    <property type="term" value="P:regulation of transcription by RNA polymerase II"/>
    <property type="evidence" value="ECO:0007669"/>
    <property type="project" value="TreeGrafter"/>
</dbReference>
<dbReference type="PRINTS" id="PR00320">
    <property type="entry name" value="GPROTEINBRPT"/>
</dbReference>
<evidence type="ECO:0000256" key="2">
    <source>
        <dbReference type="ARBA" id="ARBA00022737"/>
    </source>
</evidence>
<dbReference type="InterPro" id="IPR020472">
    <property type="entry name" value="WD40_PAC1"/>
</dbReference>
<dbReference type="PANTHER" id="PTHR16266:SF17">
    <property type="entry name" value="BRWD3"/>
    <property type="match status" value="1"/>
</dbReference>
<dbReference type="GO" id="GO:0008360">
    <property type="term" value="P:regulation of cell shape"/>
    <property type="evidence" value="ECO:0007669"/>
    <property type="project" value="TreeGrafter"/>
</dbReference>
<dbReference type="InterPro" id="IPR036322">
    <property type="entry name" value="WD40_repeat_dom_sf"/>
</dbReference>
<dbReference type="Pfam" id="PF00400">
    <property type="entry name" value="WD40"/>
    <property type="match status" value="3"/>
</dbReference>
<dbReference type="SUPFAM" id="SSF50978">
    <property type="entry name" value="WD40 repeat-like"/>
    <property type="match status" value="1"/>
</dbReference>
<feature type="repeat" description="WD" evidence="3">
    <location>
        <begin position="82"/>
        <end position="111"/>
    </location>
</feature>
<sequence length="301" mass="32982">MCSLTASLQPHLHLPQGCGGYPLGSHSQRSMLDCARCGLLRAVLALMRSLLHAKTLHSTRRRRRWEIEKKAWEEGGGRGAIFDRSGRYVITGSDDRLVKIWSMETAFCLASCRGHEWRLPDGLPISVLRGHTGAVTAIVFSPRPAAIYQLLSSSDDGTCRIWDARYSQSTPRVYIPKPPDAIPGKGSQPSSSSIQQGNQILCCAYNANGTVFVTGSSDTYARVWNACKPTSEDAEQPNHEMDLLSGHENDVNYVQFSGCAVPSRSAAADNSKEDNLPKFKNSWLAANPVSFFVNVSLVDLL</sequence>